<evidence type="ECO:0000256" key="5">
    <source>
        <dbReference type="ARBA" id="ARBA00023136"/>
    </source>
</evidence>
<proteinExistence type="predicted"/>
<feature type="transmembrane region" description="Helical" evidence="8">
    <location>
        <begin position="12"/>
        <end position="31"/>
    </location>
</feature>
<dbReference type="InterPro" id="IPR017452">
    <property type="entry name" value="GPCR_Rhodpsn_7TM"/>
</dbReference>
<feature type="transmembrane region" description="Helical" evidence="8">
    <location>
        <begin position="43"/>
        <end position="65"/>
    </location>
</feature>
<keyword evidence="10" id="KW-1185">Reference proteome</keyword>
<sequence length="292" mass="33098">MPTLHNLTSTYIAIIMVVIGTVGNILSLVVLCRKRLRTMNIGLYMIALCLNDLLVLYTSLFNNHVMPVDISLVYIFENNCSFSRFFIHFFREISSWITVIITVHRMFAVFRPLSTRARILTGYKPQIIIIVIMIAILGSVNIVYSRYFYFENGRCVTPSKTVTVFFASVMYSFFPATILISCNVIIVFTLCRRSIAGNASQSTSQVNNHTVYMVMAINILFLICTLPSSVALALSQGSKISNSAKSFLILLCSVNNVFNFLLYILAGRLFRDEMKSMLKRKRRPSTFTIMSS</sequence>
<name>A0A7E6EVN5_9MOLL</name>
<dbReference type="PRINTS" id="PR00237">
    <property type="entry name" value="GPCRRHODOPSN"/>
</dbReference>
<dbReference type="KEGG" id="osn:118763459"/>
<dbReference type="Pfam" id="PF00001">
    <property type="entry name" value="7tm_1"/>
    <property type="match status" value="1"/>
</dbReference>
<evidence type="ECO:0000256" key="3">
    <source>
        <dbReference type="ARBA" id="ARBA00022989"/>
    </source>
</evidence>
<reference evidence="11" key="1">
    <citation type="submission" date="2025-08" db="UniProtKB">
        <authorList>
            <consortium name="RefSeq"/>
        </authorList>
    </citation>
    <scope>IDENTIFICATION</scope>
</reference>
<dbReference type="PANTHER" id="PTHR24243:SF230">
    <property type="entry name" value="G-PROTEIN COUPLED RECEPTORS FAMILY 1 PROFILE DOMAIN-CONTAINING PROTEIN"/>
    <property type="match status" value="1"/>
</dbReference>
<keyword evidence="2 8" id="KW-0812">Transmembrane</keyword>
<feature type="domain" description="G-protein coupled receptors family 1 profile" evidence="9">
    <location>
        <begin position="23"/>
        <end position="263"/>
    </location>
</feature>
<evidence type="ECO:0000313" key="10">
    <source>
        <dbReference type="Proteomes" id="UP000515154"/>
    </source>
</evidence>
<dbReference type="InterPro" id="IPR000276">
    <property type="entry name" value="GPCR_Rhodpsn"/>
</dbReference>
<dbReference type="SUPFAM" id="SSF81321">
    <property type="entry name" value="Family A G protein-coupled receptor-like"/>
    <property type="match status" value="1"/>
</dbReference>
<evidence type="ECO:0000256" key="8">
    <source>
        <dbReference type="SAM" id="Phobius"/>
    </source>
</evidence>
<organism evidence="10 11">
    <name type="scientific">Octopus sinensis</name>
    <name type="common">East Asian common octopus</name>
    <dbReference type="NCBI Taxonomy" id="2607531"/>
    <lineage>
        <taxon>Eukaryota</taxon>
        <taxon>Metazoa</taxon>
        <taxon>Spiralia</taxon>
        <taxon>Lophotrochozoa</taxon>
        <taxon>Mollusca</taxon>
        <taxon>Cephalopoda</taxon>
        <taxon>Coleoidea</taxon>
        <taxon>Octopodiformes</taxon>
        <taxon>Octopoda</taxon>
        <taxon>Incirrata</taxon>
        <taxon>Octopodidae</taxon>
        <taxon>Octopus</taxon>
    </lineage>
</organism>
<keyword evidence="3 8" id="KW-1133">Transmembrane helix</keyword>
<dbReference type="Proteomes" id="UP000515154">
    <property type="component" value="Linkage group LG5"/>
</dbReference>
<keyword evidence="6" id="KW-0675">Receptor</keyword>
<keyword evidence="5 8" id="KW-0472">Membrane</keyword>
<keyword evidence="4" id="KW-0297">G-protein coupled receptor</keyword>
<protein>
    <submittedName>
        <fullName evidence="11">Cysteinyl leukotriene receptor 2-like</fullName>
    </submittedName>
</protein>
<dbReference type="Gene3D" id="1.20.1070.10">
    <property type="entry name" value="Rhodopsin 7-helix transmembrane proteins"/>
    <property type="match status" value="1"/>
</dbReference>
<evidence type="ECO:0000313" key="11">
    <source>
        <dbReference type="RefSeq" id="XP_036359000.1"/>
    </source>
</evidence>
<accession>A0A7E6EVN5</accession>
<dbReference type="AlphaFoldDB" id="A0A7E6EVN5"/>
<evidence type="ECO:0000256" key="6">
    <source>
        <dbReference type="ARBA" id="ARBA00023170"/>
    </source>
</evidence>
<evidence type="ECO:0000259" key="9">
    <source>
        <dbReference type="PROSITE" id="PS50262"/>
    </source>
</evidence>
<feature type="transmembrane region" description="Helical" evidence="8">
    <location>
        <begin position="169"/>
        <end position="190"/>
    </location>
</feature>
<dbReference type="PROSITE" id="PS50262">
    <property type="entry name" value="G_PROTEIN_RECEP_F1_2"/>
    <property type="match status" value="1"/>
</dbReference>
<evidence type="ECO:0000256" key="4">
    <source>
        <dbReference type="ARBA" id="ARBA00023040"/>
    </source>
</evidence>
<dbReference type="GO" id="GO:0004930">
    <property type="term" value="F:G protein-coupled receptor activity"/>
    <property type="evidence" value="ECO:0007669"/>
    <property type="project" value="UniProtKB-KW"/>
</dbReference>
<dbReference type="PANTHER" id="PTHR24243">
    <property type="entry name" value="G-PROTEIN COUPLED RECEPTOR"/>
    <property type="match status" value="1"/>
</dbReference>
<evidence type="ECO:0000256" key="1">
    <source>
        <dbReference type="ARBA" id="ARBA00004141"/>
    </source>
</evidence>
<evidence type="ECO:0000256" key="2">
    <source>
        <dbReference type="ARBA" id="ARBA00022692"/>
    </source>
</evidence>
<dbReference type="RefSeq" id="XP_036359000.1">
    <property type="nucleotide sequence ID" value="XM_036503107.1"/>
</dbReference>
<feature type="transmembrane region" description="Helical" evidence="8">
    <location>
        <begin position="247"/>
        <end position="270"/>
    </location>
</feature>
<comment type="subcellular location">
    <subcellularLocation>
        <location evidence="1">Membrane</location>
        <topology evidence="1">Multi-pass membrane protein</topology>
    </subcellularLocation>
</comment>
<evidence type="ECO:0000256" key="7">
    <source>
        <dbReference type="ARBA" id="ARBA00023224"/>
    </source>
</evidence>
<keyword evidence="7" id="KW-0807">Transducer</keyword>
<feature type="transmembrane region" description="Helical" evidence="8">
    <location>
        <begin position="211"/>
        <end position="235"/>
    </location>
</feature>
<gene>
    <name evidence="11" type="primary">LOC118763459</name>
</gene>
<feature type="transmembrane region" description="Helical" evidence="8">
    <location>
        <begin position="85"/>
        <end position="107"/>
    </location>
</feature>
<dbReference type="GO" id="GO:0005886">
    <property type="term" value="C:plasma membrane"/>
    <property type="evidence" value="ECO:0007669"/>
    <property type="project" value="TreeGrafter"/>
</dbReference>
<feature type="transmembrane region" description="Helical" evidence="8">
    <location>
        <begin position="127"/>
        <end position="149"/>
    </location>
</feature>